<organism evidence="1 2">
    <name type="scientific">Winogradskya consettensis</name>
    <dbReference type="NCBI Taxonomy" id="113560"/>
    <lineage>
        <taxon>Bacteria</taxon>
        <taxon>Bacillati</taxon>
        <taxon>Actinomycetota</taxon>
        <taxon>Actinomycetes</taxon>
        <taxon>Micromonosporales</taxon>
        <taxon>Micromonosporaceae</taxon>
        <taxon>Winogradskya</taxon>
    </lineage>
</organism>
<reference evidence="1" key="1">
    <citation type="submission" date="2021-03" db="EMBL/GenBank/DDBJ databases">
        <title>Whole genome shotgun sequence of Actinoplanes consettensis NBRC 14913.</title>
        <authorList>
            <person name="Komaki H."/>
            <person name="Tamura T."/>
        </authorList>
    </citation>
    <scope>NUCLEOTIDE SEQUENCE</scope>
    <source>
        <strain evidence="1">NBRC 14913</strain>
    </source>
</reference>
<keyword evidence="2" id="KW-1185">Reference proteome</keyword>
<evidence type="ECO:0000313" key="1">
    <source>
        <dbReference type="EMBL" id="GIM75334.1"/>
    </source>
</evidence>
<accession>A0A919SPP3</accession>
<dbReference type="AlphaFoldDB" id="A0A919SPP3"/>
<dbReference type="Proteomes" id="UP000680865">
    <property type="component" value="Unassembled WGS sequence"/>
</dbReference>
<protein>
    <submittedName>
        <fullName evidence="1">Uncharacterized protein</fullName>
    </submittedName>
</protein>
<name>A0A919SPP3_9ACTN</name>
<evidence type="ECO:0000313" key="2">
    <source>
        <dbReference type="Proteomes" id="UP000680865"/>
    </source>
</evidence>
<comment type="caution">
    <text evidence="1">The sequence shown here is derived from an EMBL/GenBank/DDBJ whole genome shotgun (WGS) entry which is preliminary data.</text>
</comment>
<dbReference type="EMBL" id="BOQP01000023">
    <property type="protein sequence ID" value="GIM75334.1"/>
    <property type="molecule type" value="Genomic_DNA"/>
</dbReference>
<gene>
    <name evidence="1" type="ORF">Aco04nite_44820</name>
</gene>
<sequence length="71" mass="7548">MMQQGHGVSVRRVEPGVPFVFDIDGAAWVTDLIPVLPEGLTDVHLVGGRSWAGSIRGAWRRGPGGSRPPST</sequence>
<proteinExistence type="predicted"/>